<gene>
    <name evidence="4" type="ORF">SAMN02745136_04511</name>
</gene>
<dbReference type="Gene3D" id="1.10.357.10">
    <property type="entry name" value="Tetracycline Repressor, domain 2"/>
    <property type="match status" value="1"/>
</dbReference>
<evidence type="ECO:0000256" key="2">
    <source>
        <dbReference type="PROSITE-ProRule" id="PRU00335"/>
    </source>
</evidence>
<dbReference type="SUPFAM" id="SSF46689">
    <property type="entry name" value="Homeodomain-like"/>
    <property type="match status" value="1"/>
</dbReference>
<sequence length="190" mass="22334">MEDRRIQKTKSAILEAFISLILEKDIPKITVSEIARRANIDRKTFYLHYDTTDAVIHEFIKNQVDELIDMLELKDFFNNIFDVSILFQALNILMEKNINLYRHIANSSLYNFLSEEIKKVIKTSFWENLRARVNISPQVFDLYAEFYSAGTMAVYLKWLRKEVAVSEDQLSQIAGNATYYGFQQFIPRNV</sequence>
<dbReference type="Pfam" id="PF14278">
    <property type="entry name" value="TetR_C_8"/>
    <property type="match status" value="1"/>
</dbReference>
<evidence type="ECO:0000256" key="1">
    <source>
        <dbReference type="ARBA" id="ARBA00023125"/>
    </source>
</evidence>
<dbReference type="PANTHER" id="PTHR43479:SF11">
    <property type="entry name" value="ACREF_ENVCD OPERON REPRESSOR-RELATED"/>
    <property type="match status" value="1"/>
</dbReference>
<proteinExistence type="predicted"/>
<dbReference type="STRING" id="1121322.SAMN02745136_04511"/>
<name>A0A1M6Z902_9FIRM</name>
<feature type="DNA-binding region" description="H-T-H motif" evidence="2">
    <location>
        <begin position="30"/>
        <end position="49"/>
    </location>
</feature>
<dbReference type="InterPro" id="IPR039532">
    <property type="entry name" value="TetR_C_Firmicutes"/>
</dbReference>
<dbReference type="AlphaFoldDB" id="A0A1M6Z902"/>
<dbReference type="RefSeq" id="WP_073279289.1">
    <property type="nucleotide sequence ID" value="NZ_FRAC01000028.1"/>
</dbReference>
<protein>
    <submittedName>
        <fullName evidence="4">Transcriptional regulator, TetR family</fullName>
    </submittedName>
</protein>
<feature type="domain" description="HTH tetR-type" evidence="3">
    <location>
        <begin position="7"/>
        <end position="67"/>
    </location>
</feature>
<organism evidence="4 5">
    <name type="scientific">Anaerocolumna jejuensis DSM 15929</name>
    <dbReference type="NCBI Taxonomy" id="1121322"/>
    <lineage>
        <taxon>Bacteria</taxon>
        <taxon>Bacillati</taxon>
        <taxon>Bacillota</taxon>
        <taxon>Clostridia</taxon>
        <taxon>Lachnospirales</taxon>
        <taxon>Lachnospiraceae</taxon>
        <taxon>Anaerocolumna</taxon>
    </lineage>
</organism>
<dbReference type="InterPro" id="IPR001647">
    <property type="entry name" value="HTH_TetR"/>
</dbReference>
<dbReference type="GO" id="GO:0003677">
    <property type="term" value="F:DNA binding"/>
    <property type="evidence" value="ECO:0007669"/>
    <property type="project" value="UniProtKB-UniRule"/>
</dbReference>
<keyword evidence="1 2" id="KW-0238">DNA-binding</keyword>
<dbReference type="InterPro" id="IPR050624">
    <property type="entry name" value="HTH-type_Tx_Regulator"/>
</dbReference>
<dbReference type="InterPro" id="IPR009057">
    <property type="entry name" value="Homeodomain-like_sf"/>
</dbReference>
<keyword evidence="5" id="KW-1185">Reference proteome</keyword>
<reference evidence="4 5" key="1">
    <citation type="submission" date="2016-11" db="EMBL/GenBank/DDBJ databases">
        <authorList>
            <person name="Jaros S."/>
            <person name="Januszkiewicz K."/>
            <person name="Wedrychowicz H."/>
        </authorList>
    </citation>
    <scope>NUCLEOTIDE SEQUENCE [LARGE SCALE GENOMIC DNA]</scope>
    <source>
        <strain evidence="4 5">DSM 15929</strain>
    </source>
</reference>
<dbReference type="EMBL" id="FRAC01000028">
    <property type="protein sequence ID" value="SHL26968.1"/>
    <property type="molecule type" value="Genomic_DNA"/>
</dbReference>
<accession>A0A1M6Z902</accession>
<evidence type="ECO:0000313" key="5">
    <source>
        <dbReference type="Proteomes" id="UP000184386"/>
    </source>
</evidence>
<dbReference type="PROSITE" id="PS50977">
    <property type="entry name" value="HTH_TETR_2"/>
    <property type="match status" value="1"/>
</dbReference>
<evidence type="ECO:0000313" key="4">
    <source>
        <dbReference type="EMBL" id="SHL26968.1"/>
    </source>
</evidence>
<dbReference type="PANTHER" id="PTHR43479">
    <property type="entry name" value="ACREF/ENVCD OPERON REPRESSOR-RELATED"/>
    <property type="match status" value="1"/>
</dbReference>
<dbReference type="Pfam" id="PF00440">
    <property type="entry name" value="TetR_N"/>
    <property type="match status" value="1"/>
</dbReference>
<dbReference type="Proteomes" id="UP000184386">
    <property type="component" value="Unassembled WGS sequence"/>
</dbReference>
<evidence type="ECO:0000259" key="3">
    <source>
        <dbReference type="PROSITE" id="PS50977"/>
    </source>
</evidence>